<accession>A0A3P1SU32</accession>
<comment type="caution">
    <text evidence="10">The sequence shown here is derived from an EMBL/GenBank/DDBJ whole genome shotgun (WGS) entry which is preliminary data.</text>
</comment>
<evidence type="ECO:0000256" key="2">
    <source>
        <dbReference type="ARBA" id="ARBA00005879"/>
    </source>
</evidence>
<dbReference type="EC" id="2.1.1.130" evidence="10"/>
<dbReference type="InterPro" id="IPR000878">
    <property type="entry name" value="4pyrrol_Mease"/>
</dbReference>
<dbReference type="CDD" id="cd11645">
    <property type="entry name" value="Precorrin_2_C20_MT"/>
    <property type="match status" value="1"/>
</dbReference>
<dbReference type="GO" id="GO:0032259">
    <property type="term" value="P:methylation"/>
    <property type="evidence" value="ECO:0007669"/>
    <property type="project" value="UniProtKB-KW"/>
</dbReference>
<dbReference type="InterPro" id="IPR014777">
    <property type="entry name" value="4pyrrole_Mease_sub1"/>
</dbReference>
<evidence type="ECO:0000256" key="6">
    <source>
        <dbReference type="ARBA" id="ARBA00022691"/>
    </source>
</evidence>
<dbReference type="InterPro" id="IPR014776">
    <property type="entry name" value="4pyrrole_Mease_sub2"/>
</dbReference>
<dbReference type="Gene3D" id="3.30.950.10">
    <property type="entry name" value="Methyltransferase, Cobalt-precorrin-4 Transmethylase, Domain 2"/>
    <property type="match status" value="1"/>
</dbReference>
<keyword evidence="11" id="KW-1185">Reference proteome</keyword>
<dbReference type="AlphaFoldDB" id="A0A3P1SU32"/>
<organism evidence="10 11">
    <name type="scientific">Amphritea balenae</name>
    <dbReference type="NCBI Taxonomy" id="452629"/>
    <lineage>
        <taxon>Bacteria</taxon>
        <taxon>Pseudomonadati</taxon>
        <taxon>Pseudomonadota</taxon>
        <taxon>Gammaproteobacteria</taxon>
        <taxon>Oceanospirillales</taxon>
        <taxon>Oceanospirillaceae</taxon>
        <taxon>Amphritea</taxon>
    </lineage>
</organism>
<keyword evidence="6" id="KW-0949">S-adenosyl-L-methionine</keyword>
<dbReference type="InterPro" id="IPR003043">
    <property type="entry name" value="Uropor_MeTrfase_CS"/>
</dbReference>
<dbReference type="InterPro" id="IPR035996">
    <property type="entry name" value="4pyrrol_Methylase_sf"/>
</dbReference>
<comment type="similarity">
    <text evidence="2 7 8">Belongs to the precorrin methyltransferase family.</text>
</comment>
<dbReference type="InterPro" id="IPR012382">
    <property type="entry name" value="CobI/CbiL"/>
</dbReference>
<dbReference type="SUPFAM" id="SSF53790">
    <property type="entry name" value="Tetrapyrrole methylase"/>
    <property type="match status" value="1"/>
</dbReference>
<sequence length="260" mass="28479">MTDALTTKAVNKSESEFTKPGTFYGVGVGPGDPGLITVKALRLIQNSPVVSYLVNDQGHSQGNAIAQAAIAEDNAPVVPEQQHIAITMPMLTERRLANDAYDEGARQISEQLEQGYDVVFLCEGDPLFFGSFSYLLERLQDQYTCHVVPGISSVNAAASALVKPLTMLTESFVVMSGRHSDQQILQALNEHDSVVIMKAGQARPRILSLLATAGRTQDAQYLEYIGRDNERIEQDVTELEVEAGPYFSLFVVLRSERSSR</sequence>
<dbReference type="GO" id="GO:0009236">
    <property type="term" value="P:cobalamin biosynthetic process"/>
    <property type="evidence" value="ECO:0007669"/>
    <property type="project" value="UniProtKB-UniRule"/>
</dbReference>
<evidence type="ECO:0000313" key="11">
    <source>
        <dbReference type="Proteomes" id="UP000267535"/>
    </source>
</evidence>
<keyword evidence="4 8" id="KW-0489">Methyltransferase</keyword>
<evidence type="ECO:0000256" key="4">
    <source>
        <dbReference type="ARBA" id="ARBA00022603"/>
    </source>
</evidence>
<dbReference type="OrthoDB" id="9804789at2"/>
<dbReference type="InterPro" id="IPR006364">
    <property type="entry name" value="CobI/CbiL/CobIJ_dom"/>
</dbReference>
<comment type="pathway">
    <text evidence="1">Cofactor biosynthesis; adenosylcobalamin biosynthesis.</text>
</comment>
<dbReference type="UniPathway" id="UPA00148"/>
<protein>
    <submittedName>
        <fullName evidence="10">Precorrin-2 C(20)-methyltransferase</fullName>
        <ecNumber evidence="10">2.1.1.130</ecNumber>
    </submittedName>
</protein>
<dbReference type="GO" id="GO:0030788">
    <property type="term" value="F:precorrin-2 C20-methyltransferase activity"/>
    <property type="evidence" value="ECO:0007669"/>
    <property type="project" value="UniProtKB-EC"/>
</dbReference>
<evidence type="ECO:0000256" key="8">
    <source>
        <dbReference type="RuleBase" id="RU003960"/>
    </source>
</evidence>
<evidence type="ECO:0000313" key="10">
    <source>
        <dbReference type="EMBL" id="RRD00727.1"/>
    </source>
</evidence>
<dbReference type="Proteomes" id="UP000267535">
    <property type="component" value="Unassembled WGS sequence"/>
</dbReference>
<dbReference type="EMBL" id="RQXV01000002">
    <property type="protein sequence ID" value="RRD00727.1"/>
    <property type="molecule type" value="Genomic_DNA"/>
</dbReference>
<dbReference type="NCBIfam" id="TIGR01467">
    <property type="entry name" value="cobI_cbiL"/>
    <property type="match status" value="1"/>
</dbReference>
<name>A0A3P1SU32_9GAMM</name>
<dbReference type="PIRSF" id="PIRSF036427">
    <property type="entry name" value="Precrrn-2_mtase"/>
    <property type="match status" value="1"/>
</dbReference>
<evidence type="ECO:0000256" key="1">
    <source>
        <dbReference type="ARBA" id="ARBA00004953"/>
    </source>
</evidence>
<keyword evidence="3" id="KW-0169">Cobalamin biosynthesis</keyword>
<evidence type="ECO:0000256" key="3">
    <source>
        <dbReference type="ARBA" id="ARBA00022573"/>
    </source>
</evidence>
<evidence type="ECO:0000256" key="7">
    <source>
        <dbReference type="PIRNR" id="PIRNR036427"/>
    </source>
</evidence>
<keyword evidence="5 8" id="KW-0808">Transferase</keyword>
<dbReference type="PROSITE" id="PS00840">
    <property type="entry name" value="SUMT_2"/>
    <property type="match status" value="1"/>
</dbReference>
<evidence type="ECO:0000256" key="5">
    <source>
        <dbReference type="ARBA" id="ARBA00022679"/>
    </source>
</evidence>
<dbReference type="Pfam" id="PF00590">
    <property type="entry name" value="TP_methylase"/>
    <property type="match status" value="1"/>
</dbReference>
<dbReference type="Gene3D" id="3.40.1010.10">
    <property type="entry name" value="Cobalt-precorrin-4 Transmethylase, Domain 1"/>
    <property type="match status" value="1"/>
</dbReference>
<dbReference type="RefSeq" id="WP_124925310.1">
    <property type="nucleotide sequence ID" value="NZ_BMOH01000003.1"/>
</dbReference>
<gene>
    <name evidence="10" type="primary">cobI</name>
    <name evidence="10" type="ORF">EHS89_06495</name>
</gene>
<proteinExistence type="inferred from homology"/>
<dbReference type="PANTHER" id="PTHR43467">
    <property type="entry name" value="COBALT-PRECORRIN-2 C(20)-METHYLTRANSFERASE"/>
    <property type="match status" value="1"/>
</dbReference>
<evidence type="ECO:0000259" key="9">
    <source>
        <dbReference type="Pfam" id="PF00590"/>
    </source>
</evidence>
<feature type="domain" description="Tetrapyrrole methylase" evidence="9">
    <location>
        <begin position="22"/>
        <end position="234"/>
    </location>
</feature>
<dbReference type="PANTHER" id="PTHR43467:SF2">
    <property type="entry name" value="COBALT-PRECORRIN-2 C(20)-METHYLTRANSFERASE"/>
    <property type="match status" value="1"/>
</dbReference>
<reference evidence="10 11" key="1">
    <citation type="submission" date="2018-11" db="EMBL/GenBank/DDBJ databases">
        <title>The draft genome sequence of Amphritea balenae JAMM 1525T.</title>
        <authorList>
            <person name="Fang Z."/>
            <person name="Zhang Y."/>
            <person name="Han X."/>
        </authorList>
    </citation>
    <scope>NUCLEOTIDE SEQUENCE [LARGE SCALE GENOMIC DNA]</scope>
    <source>
        <strain evidence="10 11">JAMM 1525</strain>
    </source>
</reference>